<proteinExistence type="predicted"/>
<sequence>MSDRLHAGSAPGNKTLIDSHEALYILDGYVAILYASSSDAFNTRFGVFESTYYTLSRNSFAISHQVHSVLVQSRMFKDVMLCSLFPFSLVGVTGLVKGLITSDDLKQVGNEIVLGIKEQYENQYAPYLNVMSGVMQVAGDCQSAFAAHYNPSAWMVLLGFLIGFICAWVLFIVLLAVVAAKPTNQARVLKRA</sequence>
<dbReference type="Proteomes" id="UP000297245">
    <property type="component" value="Unassembled WGS sequence"/>
</dbReference>
<accession>A0A4S8LSD6</accession>
<feature type="transmembrane region" description="Helical" evidence="1">
    <location>
        <begin position="79"/>
        <end position="100"/>
    </location>
</feature>
<keyword evidence="3" id="KW-1185">Reference proteome</keyword>
<organism evidence="2 3">
    <name type="scientific">Dendrothele bispora (strain CBS 962.96)</name>
    <dbReference type="NCBI Taxonomy" id="1314807"/>
    <lineage>
        <taxon>Eukaryota</taxon>
        <taxon>Fungi</taxon>
        <taxon>Dikarya</taxon>
        <taxon>Basidiomycota</taxon>
        <taxon>Agaricomycotina</taxon>
        <taxon>Agaricomycetes</taxon>
        <taxon>Agaricomycetidae</taxon>
        <taxon>Agaricales</taxon>
        <taxon>Agaricales incertae sedis</taxon>
        <taxon>Dendrothele</taxon>
    </lineage>
</organism>
<keyword evidence="1" id="KW-1133">Transmembrane helix</keyword>
<name>A0A4S8LSD6_DENBC</name>
<protein>
    <submittedName>
        <fullName evidence="2">Uncharacterized protein</fullName>
    </submittedName>
</protein>
<feature type="transmembrane region" description="Helical" evidence="1">
    <location>
        <begin position="153"/>
        <end position="180"/>
    </location>
</feature>
<evidence type="ECO:0000313" key="3">
    <source>
        <dbReference type="Proteomes" id="UP000297245"/>
    </source>
</evidence>
<dbReference type="EMBL" id="ML179280">
    <property type="protein sequence ID" value="THU92387.1"/>
    <property type="molecule type" value="Genomic_DNA"/>
</dbReference>
<keyword evidence="1" id="KW-0812">Transmembrane</keyword>
<keyword evidence="1" id="KW-0472">Membrane</keyword>
<evidence type="ECO:0000256" key="1">
    <source>
        <dbReference type="SAM" id="Phobius"/>
    </source>
</evidence>
<dbReference type="AlphaFoldDB" id="A0A4S8LSD6"/>
<reference evidence="2 3" key="1">
    <citation type="journal article" date="2019" name="Nat. Ecol. Evol.">
        <title>Megaphylogeny resolves global patterns of mushroom evolution.</title>
        <authorList>
            <person name="Varga T."/>
            <person name="Krizsan K."/>
            <person name="Foldi C."/>
            <person name="Dima B."/>
            <person name="Sanchez-Garcia M."/>
            <person name="Sanchez-Ramirez S."/>
            <person name="Szollosi G.J."/>
            <person name="Szarkandi J.G."/>
            <person name="Papp V."/>
            <person name="Albert L."/>
            <person name="Andreopoulos W."/>
            <person name="Angelini C."/>
            <person name="Antonin V."/>
            <person name="Barry K.W."/>
            <person name="Bougher N.L."/>
            <person name="Buchanan P."/>
            <person name="Buyck B."/>
            <person name="Bense V."/>
            <person name="Catcheside P."/>
            <person name="Chovatia M."/>
            <person name="Cooper J."/>
            <person name="Damon W."/>
            <person name="Desjardin D."/>
            <person name="Finy P."/>
            <person name="Geml J."/>
            <person name="Haridas S."/>
            <person name="Hughes K."/>
            <person name="Justo A."/>
            <person name="Karasinski D."/>
            <person name="Kautmanova I."/>
            <person name="Kiss B."/>
            <person name="Kocsube S."/>
            <person name="Kotiranta H."/>
            <person name="LaButti K.M."/>
            <person name="Lechner B.E."/>
            <person name="Liimatainen K."/>
            <person name="Lipzen A."/>
            <person name="Lukacs Z."/>
            <person name="Mihaltcheva S."/>
            <person name="Morgado L.N."/>
            <person name="Niskanen T."/>
            <person name="Noordeloos M.E."/>
            <person name="Ohm R.A."/>
            <person name="Ortiz-Santana B."/>
            <person name="Ovrebo C."/>
            <person name="Racz N."/>
            <person name="Riley R."/>
            <person name="Savchenko A."/>
            <person name="Shiryaev A."/>
            <person name="Soop K."/>
            <person name="Spirin V."/>
            <person name="Szebenyi C."/>
            <person name="Tomsovsky M."/>
            <person name="Tulloss R.E."/>
            <person name="Uehling J."/>
            <person name="Grigoriev I.V."/>
            <person name="Vagvolgyi C."/>
            <person name="Papp T."/>
            <person name="Martin F.M."/>
            <person name="Miettinen O."/>
            <person name="Hibbett D.S."/>
            <person name="Nagy L.G."/>
        </authorList>
    </citation>
    <scope>NUCLEOTIDE SEQUENCE [LARGE SCALE GENOMIC DNA]</scope>
    <source>
        <strain evidence="2 3">CBS 962.96</strain>
    </source>
</reference>
<evidence type="ECO:0000313" key="2">
    <source>
        <dbReference type="EMBL" id="THU92387.1"/>
    </source>
</evidence>
<gene>
    <name evidence="2" type="ORF">K435DRAFT_862488</name>
</gene>